<dbReference type="SUPFAM" id="SSF46785">
    <property type="entry name" value="Winged helix' DNA-binding domain"/>
    <property type="match status" value="1"/>
</dbReference>
<comment type="caution">
    <text evidence="2">The sequence shown here is derived from an EMBL/GenBank/DDBJ whole genome shotgun (WGS) entry which is preliminary data.</text>
</comment>
<sequence length="150" mass="17503">MHRKMLPMALLDACEGDEIEGRTRLQKLVFLMEQELEEDPEASLDSSDYNFIPYDYGPFSKKLYDDLDSLEDSQLIEVEEEDMEDGKVKYNYRLTDQGRKWVKDQQADSSAESARSLAKTLAEKYDEMVLSDLIDEVYAEYPEYAKNSVW</sequence>
<dbReference type="STRING" id="1121945.GCA_000421805_01746"/>
<dbReference type="Proteomes" id="UP000193587">
    <property type="component" value="Unassembled WGS sequence"/>
</dbReference>
<protein>
    <recommendedName>
        <fullName evidence="1">Transcription regulator PadR N-terminal domain-containing protein</fullName>
    </recommendedName>
</protein>
<proteinExistence type="predicted"/>
<evidence type="ECO:0000313" key="2">
    <source>
        <dbReference type="EMBL" id="OSP07326.1"/>
    </source>
</evidence>
<dbReference type="EMBL" id="NEDJ01000023">
    <property type="protein sequence ID" value="OSP07326.1"/>
    <property type="molecule type" value="Genomic_DNA"/>
</dbReference>
<organism evidence="2 3">
    <name type="scientific">Halorubrum ezzemoulense DSM 17463</name>
    <dbReference type="NCBI Taxonomy" id="1121945"/>
    <lineage>
        <taxon>Archaea</taxon>
        <taxon>Methanobacteriati</taxon>
        <taxon>Methanobacteriota</taxon>
        <taxon>Stenosarchaea group</taxon>
        <taxon>Halobacteria</taxon>
        <taxon>Halobacteriales</taxon>
        <taxon>Haloferacaceae</taxon>
        <taxon>Halorubrum</taxon>
    </lineage>
</organism>
<reference evidence="2 3" key="1">
    <citation type="submission" date="2017-04" db="EMBL/GenBank/DDBJ databases">
        <title>MLSA of the genus Halorubrum.</title>
        <authorList>
            <person name="De La Haba R."/>
            <person name="Sanchez-Porro C."/>
            <person name="Infante-Dominguez C."/>
            <person name="Ventosa A."/>
        </authorList>
    </citation>
    <scope>NUCLEOTIDE SEQUENCE [LARGE SCALE GENOMIC DNA]</scope>
    <source>
        <strain evidence="2 3">DSM 17463</strain>
    </source>
</reference>
<dbReference type="RefSeq" id="WP_049931531.1">
    <property type="nucleotide sequence ID" value="NZ_ATXS01000006.1"/>
</dbReference>
<accession>A0A1X4H7Q1</accession>
<dbReference type="InterPro" id="IPR036390">
    <property type="entry name" value="WH_DNA-bd_sf"/>
</dbReference>
<dbReference type="Pfam" id="PF03551">
    <property type="entry name" value="PadR"/>
    <property type="match status" value="1"/>
</dbReference>
<evidence type="ECO:0000259" key="1">
    <source>
        <dbReference type="Pfam" id="PF03551"/>
    </source>
</evidence>
<evidence type="ECO:0000313" key="3">
    <source>
        <dbReference type="Proteomes" id="UP000193587"/>
    </source>
</evidence>
<feature type="domain" description="Transcription regulator PadR N-terminal" evidence="1">
    <location>
        <begin position="62"/>
        <end position="101"/>
    </location>
</feature>
<name>A0A1X4H7Q1_HALEZ</name>
<dbReference type="AlphaFoldDB" id="A0A1X4H7Q1"/>
<dbReference type="Gene3D" id="1.10.10.10">
    <property type="entry name" value="Winged helix-like DNA-binding domain superfamily/Winged helix DNA-binding domain"/>
    <property type="match status" value="1"/>
</dbReference>
<gene>
    <name evidence="2" type="ORF">B9H04_08210</name>
</gene>
<dbReference type="InterPro" id="IPR036388">
    <property type="entry name" value="WH-like_DNA-bd_sf"/>
</dbReference>
<dbReference type="InterPro" id="IPR005149">
    <property type="entry name" value="Tscrpt_reg_PadR_N"/>
</dbReference>